<dbReference type="STRING" id="1469948.GCA_000732725_01773"/>
<sequence length="61" mass="7426">MWHAVEKPTYYLWKQNYNTEEELQKAKDKYIKNGFRVVIYRDGQNEKNIQEGIKALIKNHI</sequence>
<comment type="caution">
    <text evidence="1">The sequence shown here is derived from an EMBL/GenBank/DDBJ whole genome shotgun (WGS) entry which is preliminary data.</text>
</comment>
<proteinExistence type="predicted"/>
<dbReference type="EMBL" id="SLUO01000005">
    <property type="protein sequence ID" value="TCL58897.1"/>
    <property type="molecule type" value="Genomic_DNA"/>
</dbReference>
<accession>A0A4V2QC47</accession>
<protein>
    <submittedName>
        <fullName evidence="1">Uncharacterized protein</fullName>
    </submittedName>
</protein>
<keyword evidence="2" id="KW-1185">Reference proteome</keyword>
<dbReference type="AlphaFoldDB" id="A0A4V2QC47"/>
<dbReference type="Proteomes" id="UP000295718">
    <property type="component" value="Unassembled WGS sequence"/>
</dbReference>
<organism evidence="1 2">
    <name type="scientific">Kineothrix alysoides</name>
    <dbReference type="NCBI Taxonomy" id="1469948"/>
    <lineage>
        <taxon>Bacteria</taxon>
        <taxon>Bacillati</taxon>
        <taxon>Bacillota</taxon>
        <taxon>Clostridia</taxon>
        <taxon>Lachnospirales</taxon>
        <taxon>Lachnospiraceae</taxon>
        <taxon>Kineothrix</taxon>
    </lineage>
</organism>
<gene>
    <name evidence="1" type="ORF">EDD76_10567</name>
</gene>
<dbReference type="OrthoDB" id="2055319at2"/>
<name>A0A4V2QC47_9FIRM</name>
<reference evidence="1 2" key="1">
    <citation type="submission" date="2019-03" db="EMBL/GenBank/DDBJ databases">
        <title>Genomic Encyclopedia of Type Strains, Phase IV (KMG-IV): sequencing the most valuable type-strain genomes for metagenomic binning, comparative biology and taxonomic classification.</title>
        <authorList>
            <person name="Goeker M."/>
        </authorList>
    </citation>
    <scope>NUCLEOTIDE SEQUENCE [LARGE SCALE GENOMIC DNA]</scope>
    <source>
        <strain evidence="1 2">DSM 100556</strain>
    </source>
</reference>
<evidence type="ECO:0000313" key="1">
    <source>
        <dbReference type="EMBL" id="TCL58897.1"/>
    </source>
</evidence>
<evidence type="ECO:0000313" key="2">
    <source>
        <dbReference type="Proteomes" id="UP000295718"/>
    </source>
</evidence>